<evidence type="ECO:0000256" key="2">
    <source>
        <dbReference type="SAM" id="MobiDB-lite"/>
    </source>
</evidence>
<feature type="region of interest" description="Disordered" evidence="2">
    <location>
        <begin position="1"/>
        <end position="39"/>
    </location>
</feature>
<proteinExistence type="predicted"/>
<feature type="coiled-coil region" evidence="1">
    <location>
        <begin position="75"/>
        <end position="149"/>
    </location>
</feature>
<reference evidence="3 4" key="1">
    <citation type="submission" date="2018-07" db="EMBL/GenBank/DDBJ databases">
        <title>Genomic Encyclopedia of Type Strains, Phase IV (KMG-IV): sequencing the most valuable type-strain genomes for metagenomic binning, comparative biology and taxonomic classification.</title>
        <authorList>
            <person name="Goeker M."/>
        </authorList>
    </citation>
    <scope>NUCLEOTIDE SEQUENCE [LARGE SCALE GENOMIC DNA]</scope>
    <source>
        <strain evidence="3 4">DSM 27696</strain>
    </source>
</reference>
<evidence type="ECO:0008006" key="5">
    <source>
        <dbReference type="Google" id="ProtNLM"/>
    </source>
</evidence>
<feature type="compositionally biased region" description="Basic and acidic residues" evidence="2">
    <location>
        <begin position="9"/>
        <end position="25"/>
    </location>
</feature>
<keyword evidence="1" id="KW-0175">Coiled coil</keyword>
<dbReference type="EMBL" id="QPJJ01000007">
    <property type="protein sequence ID" value="RCW69813.1"/>
    <property type="molecule type" value="Genomic_DNA"/>
</dbReference>
<protein>
    <recommendedName>
        <fullName evidence="5">Phage shock protein A (PspA) family protein</fullName>
    </recommendedName>
</protein>
<dbReference type="AlphaFoldDB" id="A0A368XPC7"/>
<evidence type="ECO:0000313" key="3">
    <source>
        <dbReference type="EMBL" id="RCW69813.1"/>
    </source>
</evidence>
<gene>
    <name evidence="3" type="ORF">DFR57_107203</name>
</gene>
<comment type="caution">
    <text evidence="3">The sequence shown here is derived from an EMBL/GenBank/DDBJ whole genome shotgun (WGS) entry which is preliminary data.</text>
</comment>
<dbReference type="Proteomes" id="UP000252585">
    <property type="component" value="Unassembled WGS sequence"/>
</dbReference>
<evidence type="ECO:0000256" key="1">
    <source>
        <dbReference type="SAM" id="Coils"/>
    </source>
</evidence>
<keyword evidence="4" id="KW-1185">Reference proteome</keyword>
<evidence type="ECO:0000313" key="4">
    <source>
        <dbReference type="Proteomes" id="UP000252585"/>
    </source>
</evidence>
<organism evidence="3 4">
    <name type="scientific">Saliterribacillus persicus</name>
    <dbReference type="NCBI Taxonomy" id="930114"/>
    <lineage>
        <taxon>Bacteria</taxon>
        <taxon>Bacillati</taxon>
        <taxon>Bacillota</taxon>
        <taxon>Bacilli</taxon>
        <taxon>Bacillales</taxon>
        <taxon>Bacillaceae</taxon>
        <taxon>Saliterribacillus</taxon>
    </lineage>
</organism>
<accession>A0A368XPC7</accession>
<sequence>MVQRIRSILKSEQKSNDGSLEKEIKNTVGRLQSEMNAKKAQKERLTRAIFEHKDNIIQYDRYSQKAQEDNDLKLANTHITAKEKAKEDLKKLKHKNVKLAEQLEEMDQTYETLSGRLEDYQIRIKEVDNQKQKLEMDKKLSELEAYEEQLQYEVGEAKALLEITQYSNDFEVEKEVNDMK</sequence>
<name>A0A368XPC7_9BACI</name>